<evidence type="ECO:0000256" key="2">
    <source>
        <dbReference type="ARBA" id="ARBA00006375"/>
    </source>
</evidence>
<dbReference type="Pfam" id="PF00153">
    <property type="entry name" value="Mito_carr"/>
    <property type="match status" value="3"/>
</dbReference>
<comment type="similarity">
    <text evidence="2 15">Belongs to the mitochondrial carrier (TC 2.A.29) family.</text>
</comment>
<evidence type="ECO:0000256" key="10">
    <source>
        <dbReference type="ARBA" id="ARBA00023128"/>
    </source>
</evidence>
<comment type="subunit">
    <text evidence="3 16">Monomer.</text>
</comment>
<dbReference type="PANTHER" id="PTHR45635">
    <property type="entry name" value="ADP,ATP CARRIER PROTEIN 1-RELATED-RELATED"/>
    <property type="match status" value="1"/>
</dbReference>
<comment type="catalytic activity">
    <reaction evidence="12">
        <text>ADP(in) + ATP(out) = ADP(out) + ATP(in)</text>
        <dbReference type="Rhea" id="RHEA:34999"/>
        <dbReference type="ChEBI" id="CHEBI:30616"/>
        <dbReference type="ChEBI" id="CHEBI:456216"/>
    </reaction>
    <physiologicalReaction direction="left-to-right" evidence="12">
        <dbReference type="Rhea" id="RHEA:35000"/>
    </physiologicalReaction>
</comment>
<evidence type="ECO:0000256" key="13">
    <source>
        <dbReference type="ARBA" id="ARBA00045250"/>
    </source>
</evidence>
<reference evidence="18" key="1">
    <citation type="submission" date="2021-01" db="EMBL/GenBank/DDBJ databases">
        <authorList>
            <person name="Corre E."/>
            <person name="Pelletier E."/>
            <person name="Niang G."/>
            <person name="Scheremetjew M."/>
            <person name="Finn R."/>
            <person name="Kale V."/>
            <person name="Holt S."/>
            <person name="Cochrane G."/>
            <person name="Meng A."/>
            <person name="Brown T."/>
            <person name="Cohen L."/>
        </authorList>
    </citation>
    <scope>NUCLEOTIDE SEQUENCE</scope>
    <source>
        <strain evidence="18">CCMP127</strain>
    </source>
</reference>
<dbReference type="EMBL" id="HBIM01016586">
    <property type="protein sequence ID" value="CAE0415872.1"/>
    <property type="molecule type" value="Transcribed_RNA"/>
</dbReference>
<keyword evidence="7" id="KW-0677">Repeat</keyword>
<gene>
    <name evidence="18" type="ORF">ACOF00016_LOCUS12941</name>
</gene>
<protein>
    <recommendedName>
        <fullName evidence="16">ADP/ATP translocase</fullName>
    </recommendedName>
    <alternativeName>
        <fullName evidence="16">ADP,ATP carrier protein</fullName>
    </alternativeName>
</protein>
<evidence type="ECO:0000256" key="9">
    <source>
        <dbReference type="ARBA" id="ARBA00022989"/>
    </source>
</evidence>
<dbReference type="InterPro" id="IPR018108">
    <property type="entry name" value="MCP_transmembrane"/>
</dbReference>
<keyword evidence="5" id="KW-0050">Antiport</keyword>
<comment type="function">
    <text evidence="16">Catalyzes the exchange of ADP and ATP across the membrane.</text>
</comment>
<feature type="repeat" description="Solcar" evidence="14">
    <location>
        <begin position="42"/>
        <end position="129"/>
    </location>
</feature>
<evidence type="ECO:0000256" key="6">
    <source>
        <dbReference type="ARBA" id="ARBA00022692"/>
    </source>
</evidence>
<evidence type="ECO:0000256" key="11">
    <source>
        <dbReference type="ARBA" id="ARBA00023136"/>
    </source>
</evidence>
<evidence type="ECO:0000256" key="12">
    <source>
        <dbReference type="ARBA" id="ARBA00024143"/>
    </source>
</evidence>
<keyword evidence="8" id="KW-0999">Mitochondrion inner membrane</keyword>
<evidence type="ECO:0000256" key="8">
    <source>
        <dbReference type="ARBA" id="ARBA00022792"/>
    </source>
</evidence>
<dbReference type="InterPro" id="IPR002113">
    <property type="entry name" value="ADT_euk_type"/>
</dbReference>
<keyword evidence="10" id="KW-0496">Mitochondrion</keyword>
<evidence type="ECO:0000256" key="14">
    <source>
        <dbReference type="PROSITE-ProRule" id="PRU00282"/>
    </source>
</evidence>
<feature type="repeat" description="Solcar" evidence="14">
    <location>
        <begin position="244"/>
        <end position="329"/>
    </location>
</feature>
<comment type="function">
    <text evidence="13">ADP:ATP antiporter that mediates import of ADP into the mitochondrial matrix for ATP synthesis, and export of ATP out to fuel the cell. Cycles between the cytoplasmic-open state (c-state) and the matrix-open state (m-state): operates by the alternating access mechanism with a single substrate-binding site intermittently exposed to either the cytosolic (c-state) or matrix (m-state) side of the inner mitochondrial membrane.</text>
</comment>
<dbReference type="GO" id="GO:0140021">
    <property type="term" value="P:mitochondrial ADP transmembrane transport"/>
    <property type="evidence" value="ECO:0007669"/>
    <property type="project" value="InterPro"/>
</dbReference>
<dbReference type="PRINTS" id="PR00926">
    <property type="entry name" value="MITOCARRIER"/>
</dbReference>
<keyword evidence="9" id="KW-1133">Transmembrane helix</keyword>
<evidence type="ECO:0000256" key="4">
    <source>
        <dbReference type="ARBA" id="ARBA00022448"/>
    </source>
</evidence>
<dbReference type="PROSITE" id="PS50920">
    <property type="entry name" value="SOLCAR"/>
    <property type="match status" value="3"/>
</dbReference>
<evidence type="ECO:0000256" key="3">
    <source>
        <dbReference type="ARBA" id="ARBA00011245"/>
    </source>
</evidence>
<keyword evidence="4 15" id="KW-0813">Transport</keyword>
<evidence type="ECO:0000256" key="15">
    <source>
        <dbReference type="RuleBase" id="RU000488"/>
    </source>
</evidence>
<dbReference type="GO" id="GO:0005743">
    <property type="term" value="C:mitochondrial inner membrane"/>
    <property type="evidence" value="ECO:0007669"/>
    <property type="project" value="UniProtKB-SubCell"/>
</dbReference>
<keyword evidence="6 14" id="KW-0812">Transmembrane</keyword>
<sequence>MATTSAPSSRITATSSATSVQPEQQKHPTTTTTTRSKHQQQYPQWREAVAGAFSGSLSRTALAPVERVKLILQLQHQKPQGRVSALQAARDVYVKEGVLAFWRGNLSTVLRVGGTSAINFTCLDYYKRAIVTPWLNKLVASHTAPLWWSSLLASGMAGATSTTLLYPLEFVRTRLALDHSNEFRNMRHVVTQIVAKDGITGLYQGYTVALVGGVYYRVLYLGGYDAIKSELLQGTSADQLTWFQRLSLAQSVSLMAGTLSYPMDSIRRRMMMQAGQPRQDRLYRSGWHCFRTVLRNEGVRGFFLGLGPNIVRSVGGALLLVAYDTVRPWLDPVR</sequence>
<dbReference type="GO" id="GO:1990544">
    <property type="term" value="P:mitochondrial ATP transmembrane transport"/>
    <property type="evidence" value="ECO:0007669"/>
    <property type="project" value="InterPro"/>
</dbReference>
<dbReference type="InterPro" id="IPR023395">
    <property type="entry name" value="MCP_dom_sf"/>
</dbReference>
<dbReference type="Gene3D" id="1.50.40.10">
    <property type="entry name" value="Mitochondrial carrier domain"/>
    <property type="match status" value="1"/>
</dbReference>
<proteinExistence type="inferred from homology"/>
<evidence type="ECO:0000256" key="5">
    <source>
        <dbReference type="ARBA" id="ARBA00022449"/>
    </source>
</evidence>
<dbReference type="InterPro" id="IPR002067">
    <property type="entry name" value="MCP"/>
</dbReference>
<dbReference type="AlphaFoldDB" id="A0A7S3L956"/>
<dbReference type="PANTHER" id="PTHR45635:SF14">
    <property type="entry name" value="ADP_ATP TRANSLOCASE"/>
    <property type="match status" value="1"/>
</dbReference>
<evidence type="ECO:0000256" key="17">
    <source>
        <dbReference type="SAM" id="MobiDB-lite"/>
    </source>
</evidence>
<feature type="compositionally biased region" description="Low complexity" evidence="17">
    <location>
        <begin position="1"/>
        <end position="19"/>
    </location>
</feature>
<evidence type="ECO:0000256" key="7">
    <source>
        <dbReference type="ARBA" id="ARBA00022737"/>
    </source>
</evidence>
<keyword evidence="11 14" id="KW-0472">Membrane</keyword>
<evidence type="ECO:0000256" key="1">
    <source>
        <dbReference type="ARBA" id="ARBA00004448"/>
    </source>
</evidence>
<organism evidence="18">
    <name type="scientific">Amphora coffeiformis</name>
    <dbReference type="NCBI Taxonomy" id="265554"/>
    <lineage>
        <taxon>Eukaryota</taxon>
        <taxon>Sar</taxon>
        <taxon>Stramenopiles</taxon>
        <taxon>Ochrophyta</taxon>
        <taxon>Bacillariophyta</taxon>
        <taxon>Bacillariophyceae</taxon>
        <taxon>Bacillariophycidae</taxon>
        <taxon>Thalassiophysales</taxon>
        <taxon>Catenulaceae</taxon>
        <taxon>Amphora</taxon>
    </lineage>
</organism>
<feature type="repeat" description="Solcar" evidence="14">
    <location>
        <begin position="145"/>
        <end position="230"/>
    </location>
</feature>
<feature type="region of interest" description="Disordered" evidence="17">
    <location>
        <begin position="1"/>
        <end position="41"/>
    </location>
</feature>
<dbReference type="GO" id="GO:0005471">
    <property type="term" value="F:ATP:ADP antiporter activity"/>
    <property type="evidence" value="ECO:0007669"/>
    <property type="project" value="UniProtKB-UniRule"/>
</dbReference>
<evidence type="ECO:0000313" key="18">
    <source>
        <dbReference type="EMBL" id="CAE0415872.1"/>
    </source>
</evidence>
<name>A0A7S3L956_9STRA</name>
<evidence type="ECO:0000256" key="16">
    <source>
        <dbReference type="RuleBase" id="RU368008"/>
    </source>
</evidence>
<comment type="subcellular location">
    <subcellularLocation>
        <location evidence="16">Membrane</location>
        <topology evidence="16">Multi-pass membrane protein</topology>
    </subcellularLocation>
    <subcellularLocation>
        <location evidence="1">Mitochondrion inner membrane</location>
        <topology evidence="1">Multi-pass membrane protein</topology>
    </subcellularLocation>
</comment>
<dbReference type="SUPFAM" id="SSF103506">
    <property type="entry name" value="Mitochondrial carrier"/>
    <property type="match status" value="1"/>
</dbReference>
<accession>A0A7S3L956</accession>